<organism evidence="3 4">
    <name type="scientific">Ottowia thiooxydans</name>
    <dbReference type="NCBI Taxonomy" id="219182"/>
    <lineage>
        <taxon>Bacteria</taxon>
        <taxon>Pseudomonadati</taxon>
        <taxon>Pseudomonadota</taxon>
        <taxon>Betaproteobacteria</taxon>
        <taxon>Burkholderiales</taxon>
        <taxon>Comamonadaceae</taxon>
        <taxon>Ottowia</taxon>
    </lineage>
</organism>
<sequence>MNREFYLALRSGLIGTLWLMAASAVQSQGVWPADISQLRAGPSESSILAELPADLAVEPPSTALNGNPNARWSGIWQGWACRFYQCDVKVAIEKLSGDTATVVYAGANSTQRITQRGQAQFINSELKMKLRNGVDLLLRLREDGDMDMSLWRNVTELVSYGVLTQKPLAYTRTIERVPTPWSEDGRPQTLEMVIYRPPGPGPFPTLVFNHGSTGDGNKPEWFTITWASPEVGRYFTDKGWQVVFPQRRGRGKSDGLYDEGFEADRSRYACLPERSLPGLERAMADLDAVMAHVRTRGDVDMQRLLIGGVSRGGILSVVYAGTRPEMPFLGVLNFVGGWMGDRCAHADAINPVSFRRGAAFPRPMLWLYGAQDPFYSLRHSRQSFDGFIAQGGKGNFVTYTALYGVNGHYIHTQPKLWDAAVTQYLQDIGLGDGFVIHANQPTAVRAESVSAPH</sequence>
<feature type="signal peptide" evidence="2">
    <location>
        <begin position="1"/>
        <end position="27"/>
    </location>
</feature>
<name>A0ABV2Q7Z7_9BURK</name>
<dbReference type="Proteomes" id="UP001549320">
    <property type="component" value="Unassembled WGS sequence"/>
</dbReference>
<dbReference type="EMBL" id="JBEPSH010000003">
    <property type="protein sequence ID" value="MET4576795.1"/>
    <property type="molecule type" value="Genomic_DNA"/>
</dbReference>
<dbReference type="InterPro" id="IPR029058">
    <property type="entry name" value="AB_hydrolase_fold"/>
</dbReference>
<dbReference type="PANTHER" id="PTHR22946">
    <property type="entry name" value="DIENELACTONE HYDROLASE DOMAIN-CONTAINING PROTEIN-RELATED"/>
    <property type="match status" value="1"/>
</dbReference>
<dbReference type="SUPFAM" id="SSF53474">
    <property type="entry name" value="alpha/beta-Hydrolases"/>
    <property type="match status" value="1"/>
</dbReference>
<proteinExistence type="predicted"/>
<protein>
    <submittedName>
        <fullName evidence="3">Dienelactone hydrolase</fullName>
    </submittedName>
</protein>
<comment type="caution">
    <text evidence="3">The sequence shown here is derived from an EMBL/GenBank/DDBJ whole genome shotgun (WGS) entry which is preliminary data.</text>
</comment>
<feature type="chain" id="PRO_5045493349" evidence="2">
    <location>
        <begin position="28"/>
        <end position="453"/>
    </location>
</feature>
<keyword evidence="2" id="KW-0732">Signal</keyword>
<accession>A0ABV2Q7Z7</accession>
<dbReference type="Gene3D" id="3.40.50.1820">
    <property type="entry name" value="alpha/beta hydrolase"/>
    <property type="match status" value="1"/>
</dbReference>
<evidence type="ECO:0000313" key="4">
    <source>
        <dbReference type="Proteomes" id="UP001549320"/>
    </source>
</evidence>
<keyword evidence="1 3" id="KW-0378">Hydrolase</keyword>
<keyword evidence="4" id="KW-1185">Reference proteome</keyword>
<dbReference type="RefSeq" id="WP_354442856.1">
    <property type="nucleotide sequence ID" value="NZ_JBEPSH010000003.1"/>
</dbReference>
<dbReference type="InterPro" id="IPR050261">
    <property type="entry name" value="FrsA_esterase"/>
</dbReference>
<gene>
    <name evidence="3" type="ORF">ABIE13_001904</name>
</gene>
<evidence type="ECO:0000256" key="2">
    <source>
        <dbReference type="SAM" id="SignalP"/>
    </source>
</evidence>
<evidence type="ECO:0000313" key="3">
    <source>
        <dbReference type="EMBL" id="MET4576795.1"/>
    </source>
</evidence>
<dbReference type="PANTHER" id="PTHR22946:SF9">
    <property type="entry name" value="POLYKETIDE TRANSFERASE AF380"/>
    <property type="match status" value="1"/>
</dbReference>
<reference evidence="3 4" key="1">
    <citation type="submission" date="2024-06" db="EMBL/GenBank/DDBJ databases">
        <title>Sorghum-associated microbial communities from plants grown in Nebraska, USA.</title>
        <authorList>
            <person name="Schachtman D."/>
        </authorList>
    </citation>
    <scope>NUCLEOTIDE SEQUENCE [LARGE SCALE GENOMIC DNA]</scope>
    <source>
        <strain evidence="3 4">2709</strain>
    </source>
</reference>
<evidence type="ECO:0000256" key="1">
    <source>
        <dbReference type="ARBA" id="ARBA00022801"/>
    </source>
</evidence>
<dbReference type="GO" id="GO:0016787">
    <property type="term" value="F:hydrolase activity"/>
    <property type="evidence" value="ECO:0007669"/>
    <property type="project" value="UniProtKB-KW"/>
</dbReference>